<dbReference type="HOGENOM" id="CLU_389403_0_0_1"/>
<reference evidence="6 7" key="1">
    <citation type="journal article" date="2012" name="Eukaryot. Cell">
        <title>Draft genome sequence of Wickerhamomyces ciferrii NRRL Y-1031 F-60-10.</title>
        <authorList>
            <person name="Schneider J."/>
            <person name="Andrea H."/>
            <person name="Blom J."/>
            <person name="Jaenicke S."/>
            <person name="Ruckert C."/>
            <person name="Schorsch C."/>
            <person name="Szczepanowski R."/>
            <person name="Farwick M."/>
            <person name="Goesmann A."/>
            <person name="Puhler A."/>
            <person name="Schaffer S."/>
            <person name="Tauch A."/>
            <person name="Kohler T."/>
            <person name="Brinkrolf K."/>
        </authorList>
    </citation>
    <scope>NUCLEOTIDE SEQUENCE [LARGE SCALE GENOMIC DNA]</scope>
    <source>
        <strain evidence="7">ATCC 14091 / BCRC 22168 / CBS 111 / JCM 3599 / NBRC 0793 / NRRL Y-1031 F-60-10</strain>
    </source>
</reference>
<dbReference type="GO" id="GO:0006890">
    <property type="term" value="P:retrograde vesicle-mediated transport, Golgi to endoplasmic reticulum"/>
    <property type="evidence" value="ECO:0007669"/>
    <property type="project" value="InterPro"/>
</dbReference>
<evidence type="ECO:0000256" key="2">
    <source>
        <dbReference type="ARBA" id="ARBA00022448"/>
    </source>
</evidence>
<dbReference type="Proteomes" id="UP000009328">
    <property type="component" value="Unassembled WGS sequence"/>
</dbReference>
<keyword evidence="4" id="KW-0653">Protein transport</keyword>
<comment type="subcellular location">
    <subcellularLocation>
        <location evidence="1">Endoplasmic reticulum</location>
    </subcellularLocation>
</comment>
<dbReference type="PANTHER" id="PTHR40787:SF3">
    <property type="entry name" value="PROTEIN TRANSPORT PROTEIN SEC39"/>
    <property type="match status" value="1"/>
</dbReference>
<dbReference type="GO" id="GO:0015031">
    <property type="term" value="P:protein transport"/>
    <property type="evidence" value="ECO:0007669"/>
    <property type="project" value="UniProtKB-KW"/>
</dbReference>
<keyword evidence="2" id="KW-0813">Transport</keyword>
<dbReference type="GO" id="GO:0005783">
    <property type="term" value="C:endoplasmic reticulum"/>
    <property type="evidence" value="ECO:0007669"/>
    <property type="project" value="UniProtKB-SubCell"/>
</dbReference>
<sequence>MSENLDHQVIFAASILASKGSLHKLSKLLTNYNIETHILLQILLILIPELTPCDDIVNLFKSINDVEPIQNLDFIKEFISNEFELHDLLQLSNEILISRTTQLQKYLNEQSSKFGFSDDNYTNFVKARVRKILQIIPIIHSQDLLFNLVSQDENFQNWYNGIIIPYEYYLKISLDQNLSLQNFEKIDEISKISLIIKPIEISTKLIETPLISLIQNVKPESFLSYLETNQPKSFKSLKLILELITQILPIFEPKDQLINQTLNIIYNYEELSEISLNLINELILQIQEYSNDSNVLKLAKLSISAKTIKYYNNSLKSLDLVSNNHKSQLSLFQSILENQINPKTTKQEINQLFVLRQSIFTNLELQEYNKLIISKLLSLKLFNLLSSDNIEEDQIIDFFWKCFKKASNGSKNRGEILNASNALKIVNNPSSKIMNLQKLIDSIDEISKFSLYFHKNKPLVPGDLLKFQDSSIIIEKILELNPHAYLKFEKLYQISENLSQGLDMKRIDSFDLKILCIKNSLVNNDFSFAYESSIILFDQETTGDKLNDNWLIFFQVGKFFSPDWYDYEQGIPEEILKKQLNLLSKILKICPVKNSQIVIAQWSSLDMELSLR</sequence>
<organism evidence="6 7">
    <name type="scientific">Wickerhamomyces ciferrii (strain ATCC 14091 / BCRC 22168 / CBS 111 / JCM 3599 / NBRC 0793 / NRRL Y-1031 F-60-10)</name>
    <name type="common">Yeast</name>
    <name type="synonym">Pichia ciferrii</name>
    <dbReference type="NCBI Taxonomy" id="1206466"/>
    <lineage>
        <taxon>Eukaryota</taxon>
        <taxon>Fungi</taxon>
        <taxon>Dikarya</taxon>
        <taxon>Ascomycota</taxon>
        <taxon>Saccharomycotina</taxon>
        <taxon>Saccharomycetes</taxon>
        <taxon>Phaffomycetales</taxon>
        <taxon>Wickerhamomycetaceae</taxon>
        <taxon>Wickerhamomyces</taxon>
    </lineage>
</organism>
<evidence type="ECO:0000259" key="5">
    <source>
        <dbReference type="Pfam" id="PF08314"/>
    </source>
</evidence>
<dbReference type="PANTHER" id="PTHR40787">
    <property type="entry name" value="SECRETED PROTEIN"/>
    <property type="match status" value="1"/>
</dbReference>
<feature type="domain" description="Sec39" evidence="5">
    <location>
        <begin position="226"/>
        <end position="610"/>
    </location>
</feature>
<dbReference type="InterPro" id="IPR013244">
    <property type="entry name" value="Sec39_domain"/>
</dbReference>
<evidence type="ECO:0000256" key="1">
    <source>
        <dbReference type="ARBA" id="ARBA00004240"/>
    </source>
</evidence>
<dbReference type="STRING" id="1206466.K0KY32"/>
<dbReference type="AlphaFoldDB" id="K0KY32"/>
<keyword evidence="7" id="KW-1185">Reference proteome</keyword>
<gene>
    <name evidence="6" type="ORF">BN7_5957</name>
</gene>
<feature type="domain" description="Sec39" evidence="5">
    <location>
        <begin position="12"/>
        <end position="199"/>
    </location>
</feature>
<dbReference type="FunCoup" id="K0KY32">
    <property type="interactions" value="43"/>
</dbReference>
<dbReference type="Pfam" id="PF08314">
    <property type="entry name" value="Sec39"/>
    <property type="match status" value="2"/>
</dbReference>
<protein>
    <recommendedName>
        <fullName evidence="5">Sec39 domain-containing protein</fullName>
    </recommendedName>
</protein>
<dbReference type="eggNOG" id="ENOG502RS0W">
    <property type="taxonomic scope" value="Eukaryota"/>
</dbReference>
<name>K0KY32_WICCF</name>
<evidence type="ECO:0000313" key="7">
    <source>
        <dbReference type="Proteomes" id="UP000009328"/>
    </source>
</evidence>
<evidence type="ECO:0000313" key="6">
    <source>
        <dbReference type="EMBL" id="CCH46364.1"/>
    </source>
</evidence>
<accession>K0KY32</accession>
<evidence type="ECO:0000256" key="4">
    <source>
        <dbReference type="ARBA" id="ARBA00022927"/>
    </source>
</evidence>
<proteinExistence type="predicted"/>
<dbReference type="EMBL" id="CAIF01000242">
    <property type="protein sequence ID" value="CCH46364.1"/>
    <property type="molecule type" value="Genomic_DNA"/>
</dbReference>
<dbReference type="InParanoid" id="K0KY32"/>
<evidence type="ECO:0000256" key="3">
    <source>
        <dbReference type="ARBA" id="ARBA00022824"/>
    </source>
</evidence>
<comment type="caution">
    <text evidence="6">The sequence shown here is derived from an EMBL/GenBank/DDBJ whole genome shotgun (WGS) entry which is preliminary data.</text>
</comment>
<keyword evidence="3" id="KW-0256">Endoplasmic reticulum</keyword>